<evidence type="ECO:0000256" key="1">
    <source>
        <dbReference type="ARBA" id="ARBA00013015"/>
    </source>
</evidence>
<dbReference type="Gene3D" id="3.90.190.10">
    <property type="entry name" value="Protein tyrosine phosphatase superfamily"/>
    <property type="match status" value="1"/>
</dbReference>
<dbReference type="PANTHER" id="PTHR12305">
    <property type="entry name" value="PHOSPHATASE WITH HOMOLOGY TO TENSIN"/>
    <property type="match status" value="1"/>
</dbReference>
<feature type="domain" description="Tyrosine specific protein phosphatases" evidence="4">
    <location>
        <begin position="169"/>
        <end position="217"/>
    </location>
</feature>
<comment type="caution">
    <text evidence="6">The sequence shown here is derived from an EMBL/GenBank/DDBJ whole genome shotgun (WGS) entry which is preliminary data.</text>
</comment>
<dbReference type="InterPro" id="IPR051281">
    <property type="entry name" value="Dual-spec_lipid-protein_phosph"/>
</dbReference>
<dbReference type="InterPro" id="IPR000340">
    <property type="entry name" value="Dual-sp_phosphatase_cat-dom"/>
</dbReference>
<feature type="compositionally biased region" description="Low complexity" evidence="3">
    <location>
        <begin position="407"/>
        <end position="419"/>
    </location>
</feature>
<dbReference type="OMA" id="YPKRAYR"/>
<dbReference type="SUPFAM" id="SSF52799">
    <property type="entry name" value="(Phosphotyrosine protein) phosphatases II"/>
    <property type="match status" value="1"/>
</dbReference>
<dbReference type="Proteomes" id="UP000433876">
    <property type="component" value="Unassembled WGS sequence"/>
</dbReference>
<dbReference type="SMART" id="SM00404">
    <property type="entry name" value="PTPc_motif"/>
    <property type="match status" value="1"/>
</dbReference>
<dbReference type="GO" id="GO:0046856">
    <property type="term" value="P:phosphatidylinositol dephosphorylation"/>
    <property type="evidence" value="ECO:0007669"/>
    <property type="project" value="TreeGrafter"/>
</dbReference>
<protein>
    <recommendedName>
        <fullName evidence="1">phosphatidylinositol-3,4,5-trisphosphate 3-phosphatase</fullName>
        <ecNumber evidence="1">3.1.3.67</ecNumber>
    </recommendedName>
</protein>
<name>A0A8S9A2H1_SORMA</name>
<dbReference type="Pfam" id="PF00782">
    <property type="entry name" value="DSPc"/>
    <property type="match status" value="1"/>
</dbReference>
<evidence type="ECO:0000313" key="6">
    <source>
        <dbReference type="EMBL" id="KAA8634745.1"/>
    </source>
</evidence>
<feature type="compositionally biased region" description="Basic and acidic residues" evidence="3">
    <location>
        <begin position="663"/>
        <end position="685"/>
    </location>
</feature>
<dbReference type="InterPro" id="IPR000387">
    <property type="entry name" value="Tyr_Pase_dom"/>
</dbReference>
<dbReference type="InterPro" id="IPR016130">
    <property type="entry name" value="Tyr_Pase_AS"/>
</dbReference>
<dbReference type="PROSITE" id="PS50056">
    <property type="entry name" value="TYR_PHOSPHATASE_2"/>
    <property type="match status" value="1"/>
</dbReference>
<dbReference type="PROSITE" id="PS00383">
    <property type="entry name" value="TYR_PHOSPHATASE_1"/>
    <property type="match status" value="1"/>
</dbReference>
<feature type="compositionally biased region" description="Polar residues" evidence="3">
    <location>
        <begin position="451"/>
        <end position="486"/>
    </location>
</feature>
<dbReference type="GO" id="GO:0005829">
    <property type="term" value="C:cytosol"/>
    <property type="evidence" value="ECO:0007669"/>
    <property type="project" value="TreeGrafter"/>
</dbReference>
<dbReference type="GO" id="GO:0005634">
    <property type="term" value="C:nucleus"/>
    <property type="evidence" value="ECO:0007669"/>
    <property type="project" value="TreeGrafter"/>
</dbReference>
<dbReference type="VEuPathDB" id="FungiDB:SMAC_00773"/>
<dbReference type="GO" id="GO:0051896">
    <property type="term" value="P:regulation of phosphatidylinositol 3-kinase/protein kinase B signal transduction"/>
    <property type="evidence" value="ECO:0007669"/>
    <property type="project" value="TreeGrafter"/>
</dbReference>
<dbReference type="GO" id="GO:0042995">
    <property type="term" value="C:cell projection"/>
    <property type="evidence" value="ECO:0007669"/>
    <property type="project" value="TreeGrafter"/>
</dbReference>
<accession>A0A8S9A2H1</accession>
<dbReference type="GO" id="GO:0016314">
    <property type="term" value="F:phosphatidylinositol-3,4,5-trisphosphate 3-phosphatase activity"/>
    <property type="evidence" value="ECO:0007669"/>
    <property type="project" value="UniProtKB-EC"/>
</dbReference>
<evidence type="ECO:0000259" key="4">
    <source>
        <dbReference type="PROSITE" id="PS50056"/>
    </source>
</evidence>
<dbReference type="GO" id="GO:0005886">
    <property type="term" value="C:plasma membrane"/>
    <property type="evidence" value="ECO:0007669"/>
    <property type="project" value="TreeGrafter"/>
</dbReference>
<feature type="compositionally biased region" description="Basic and acidic residues" evidence="3">
    <location>
        <begin position="696"/>
        <end position="711"/>
    </location>
</feature>
<evidence type="ECO:0000259" key="5">
    <source>
        <dbReference type="PROSITE" id="PS51181"/>
    </source>
</evidence>
<reference evidence="6 7" key="1">
    <citation type="submission" date="2017-07" db="EMBL/GenBank/DDBJ databases">
        <title>Genome sequence of the Sordaria macrospora wild type strain R19027.</title>
        <authorList>
            <person name="Nowrousian M."/>
            <person name="Teichert I."/>
            <person name="Kueck U."/>
        </authorList>
    </citation>
    <scope>NUCLEOTIDE SEQUENCE [LARGE SCALE GENOMIC DNA]</scope>
    <source>
        <strain evidence="6 7">R19027</strain>
        <tissue evidence="6">Mycelium</tissue>
    </source>
</reference>
<evidence type="ECO:0000256" key="3">
    <source>
        <dbReference type="SAM" id="MobiDB-lite"/>
    </source>
</evidence>
<dbReference type="PROSITE" id="PS51181">
    <property type="entry name" value="PPASE_TENSIN"/>
    <property type="match status" value="1"/>
</dbReference>
<organism evidence="6 7">
    <name type="scientific">Sordaria macrospora</name>
    <dbReference type="NCBI Taxonomy" id="5147"/>
    <lineage>
        <taxon>Eukaryota</taxon>
        <taxon>Fungi</taxon>
        <taxon>Dikarya</taxon>
        <taxon>Ascomycota</taxon>
        <taxon>Pezizomycotina</taxon>
        <taxon>Sordariomycetes</taxon>
        <taxon>Sordariomycetidae</taxon>
        <taxon>Sordariales</taxon>
        <taxon>Sordariaceae</taxon>
        <taxon>Sordaria</taxon>
    </lineage>
</organism>
<feature type="compositionally biased region" description="Polar residues" evidence="3">
    <location>
        <begin position="143"/>
        <end position="163"/>
    </location>
</feature>
<dbReference type="InterPro" id="IPR029023">
    <property type="entry name" value="Tensin_phosphatase"/>
</dbReference>
<feature type="compositionally biased region" description="Basic and acidic residues" evidence="3">
    <location>
        <begin position="392"/>
        <end position="405"/>
    </location>
</feature>
<dbReference type="PANTHER" id="PTHR12305:SF81">
    <property type="entry name" value="PHOSPHATIDYLINOSITOL 3,4,5-TRISPHOSPHATE 3-PHOSPHATASE AND DUAL-SPECIFICITY PROTEIN PHOSPHATASE PTEN"/>
    <property type="match status" value="1"/>
</dbReference>
<dbReference type="EMBL" id="NMPR01000019">
    <property type="protein sequence ID" value="KAA8634745.1"/>
    <property type="molecule type" value="Genomic_DNA"/>
</dbReference>
<sequence length="742" mass="78965">MASLLRQIVAGPRLKHEDTGLDLCYVTSNIIATSGPSQTYPQRAYRNPLDRLVAFLDEKHGDGWSIWEFRAEGTGYPDEAVHNRIRHYPWPDHHPPPFRLVPMITASMRNWLDGVDEGPSGNNSGFTTTTTTTTTTDDATNTIDGSRSGNGKTEANVNTASNNKRLDLDRPRQKGERVVVVHCKAGKGRSGTSICSYLISECGWTAADALARFTERRMRPNFGKGVSIPSQLRYVGYVDRWANAGTRKKKVYVDRPIEIVEIHVWGLRHGVKLAVEGFADEGKRIETLHTFGKGERIVVQGDAPGGGGLMDMFYDMAGYGAGKESSSEEEDEEVKKKEVVSGLDGTRSDIDDASRLTPGSSSTSARRSRSKEKVEKMGSRASSLVTKLSVRKSKDHEEKELEKKKSALSGSSAASSDGSIPKLGETTAAGNTVPGKGNGGKAKTIAMPEASQVTKLPSTEQNIVSEYTSNINPIPSKASTESSQKPQKPVLADESELGGQAVIFKPKKPIIVPNSDVNIDIERRSRASASMGLTMVTSVGHVWFNAFFEGNGPEQDGQADESGVFEIEWDKLDGIKGSSRKGTRALERLSVVWRVAETGSGTGGVTESGAAATAAGAAGAAGAAAVAKGGEQPTAAGAASSAAPETVITQPGDKSPVPQMKPADWKGADPEHLPKEKELGLRAETTESASVSKASSLKDLDIVDEGGKGGDDDRDDESLVGVKTSDPKGEELDEAATPKATA</sequence>
<dbReference type="EC" id="3.1.3.67" evidence="1"/>
<evidence type="ECO:0000313" key="7">
    <source>
        <dbReference type="Proteomes" id="UP000433876"/>
    </source>
</evidence>
<dbReference type="InterPro" id="IPR029021">
    <property type="entry name" value="Prot-tyrosine_phosphatase-like"/>
</dbReference>
<feature type="region of interest" description="Disordered" evidence="3">
    <location>
        <begin position="599"/>
        <end position="742"/>
    </location>
</feature>
<dbReference type="AlphaFoldDB" id="A0A8S9A2H1"/>
<dbReference type="GO" id="GO:0004725">
    <property type="term" value="F:protein tyrosine phosphatase activity"/>
    <property type="evidence" value="ECO:0007669"/>
    <property type="project" value="TreeGrafter"/>
</dbReference>
<gene>
    <name evidence="6" type="ORF">SMACR_00773</name>
</gene>
<feature type="region of interest" description="Disordered" evidence="3">
    <location>
        <begin position="321"/>
        <end position="490"/>
    </location>
</feature>
<proteinExistence type="predicted"/>
<feature type="region of interest" description="Disordered" evidence="3">
    <location>
        <begin position="117"/>
        <end position="170"/>
    </location>
</feature>
<evidence type="ECO:0000256" key="2">
    <source>
        <dbReference type="ARBA" id="ARBA00022801"/>
    </source>
</evidence>
<feature type="domain" description="Phosphatase tensin-type" evidence="5">
    <location>
        <begin position="12"/>
        <end position="245"/>
    </location>
</feature>
<dbReference type="CDD" id="cd14497">
    <property type="entry name" value="PTP_PTEN-like"/>
    <property type="match status" value="1"/>
</dbReference>
<dbReference type="GO" id="GO:0043491">
    <property type="term" value="P:phosphatidylinositol 3-kinase/protein kinase B signal transduction"/>
    <property type="evidence" value="ECO:0007669"/>
    <property type="project" value="TreeGrafter"/>
</dbReference>
<feature type="compositionally biased region" description="Polar residues" evidence="3">
    <location>
        <begin position="686"/>
        <end position="695"/>
    </location>
</feature>
<feature type="compositionally biased region" description="Low complexity" evidence="3">
    <location>
        <begin position="607"/>
        <end position="643"/>
    </location>
</feature>
<keyword evidence="2" id="KW-0378">Hydrolase</keyword>
<dbReference type="InterPro" id="IPR003595">
    <property type="entry name" value="Tyr_Pase_cat"/>
</dbReference>
<feature type="compositionally biased region" description="Low complexity" evidence="3">
    <location>
        <begin position="127"/>
        <end position="142"/>
    </location>
</feature>